<feature type="domain" description="DUF4224" evidence="2">
    <location>
        <begin position="8"/>
        <end position="48"/>
    </location>
</feature>
<dbReference type="EMBL" id="CAADEX010000105">
    <property type="protein sequence ID" value="VFJ61943.1"/>
    <property type="molecule type" value="Genomic_DNA"/>
</dbReference>
<dbReference type="InterPro" id="IPR025319">
    <property type="entry name" value="DUF4224"/>
</dbReference>
<sequence length="73" mass="8259">MATFPDESEVRILTGRVRHGARVRALRGMGIEHVVRPDGSPVVLRSHVETEMGNAGSRRRPERSWTPDLEEVR</sequence>
<dbReference type="Pfam" id="PF13986">
    <property type="entry name" value="DUF4224"/>
    <property type="match status" value="1"/>
</dbReference>
<accession>A0A450T5F5</accession>
<protein>
    <recommendedName>
        <fullName evidence="2">DUF4224 domain-containing protein</fullName>
    </recommendedName>
</protein>
<proteinExistence type="predicted"/>
<dbReference type="AlphaFoldDB" id="A0A450T5F5"/>
<feature type="region of interest" description="Disordered" evidence="1">
    <location>
        <begin position="49"/>
        <end position="73"/>
    </location>
</feature>
<name>A0A450T5F5_9GAMM</name>
<evidence type="ECO:0000259" key="2">
    <source>
        <dbReference type="Pfam" id="PF13986"/>
    </source>
</evidence>
<organism evidence="3">
    <name type="scientific">Candidatus Kentrum sp. DK</name>
    <dbReference type="NCBI Taxonomy" id="2126562"/>
    <lineage>
        <taxon>Bacteria</taxon>
        <taxon>Pseudomonadati</taxon>
        <taxon>Pseudomonadota</taxon>
        <taxon>Gammaproteobacteria</taxon>
        <taxon>Candidatus Kentrum</taxon>
    </lineage>
</organism>
<reference evidence="3" key="1">
    <citation type="submission" date="2019-02" db="EMBL/GenBank/DDBJ databases">
        <authorList>
            <person name="Gruber-Vodicka R. H."/>
            <person name="Seah K. B. B."/>
        </authorList>
    </citation>
    <scope>NUCLEOTIDE SEQUENCE</scope>
    <source>
        <strain evidence="3">BECK_DK47</strain>
    </source>
</reference>
<evidence type="ECO:0000256" key="1">
    <source>
        <dbReference type="SAM" id="MobiDB-lite"/>
    </source>
</evidence>
<evidence type="ECO:0000313" key="3">
    <source>
        <dbReference type="EMBL" id="VFJ61943.1"/>
    </source>
</evidence>
<feature type="compositionally biased region" description="Basic and acidic residues" evidence="1">
    <location>
        <begin position="62"/>
        <end position="73"/>
    </location>
</feature>
<gene>
    <name evidence="3" type="ORF">BECKDK2373B_GA0170837_110517</name>
</gene>